<reference evidence="12" key="1">
    <citation type="submission" date="2015-08" db="UniProtKB">
        <authorList>
            <consortium name="WormBaseParasite"/>
        </authorList>
    </citation>
    <scope>IDENTIFICATION</scope>
</reference>
<organism evidence="12">
    <name type="scientific">Strongyloides stercoralis</name>
    <name type="common">Threadworm</name>
    <dbReference type="NCBI Taxonomy" id="6248"/>
    <lineage>
        <taxon>Eukaryota</taxon>
        <taxon>Metazoa</taxon>
        <taxon>Ecdysozoa</taxon>
        <taxon>Nematoda</taxon>
        <taxon>Chromadorea</taxon>
        <taxon>Rhabditida</taxon>
        <taxon>Tylenchina</taxon>
        <taxon>Panagrolaimomorpha</taxon>
        <taxon>Strongyloidoidea</taxon>
        <taxon>Strongyloididae</taxon>
        <taxon>Strongyloides</taxon>
    </lineage>
</organism>
<evidence type="ECO:0000256" key="4">
    <source>
        <dbReference type="ARBA" id="ARBA00022824"/>
    </source>
</evidence>
<keyword evidence="4" id="KW-0256">Endoplasmic reticulum</keyword>
<evidence type="ECO:0000256" key="3">
    <source>
        <dbReference type="ARBA" id="ARBA00022729"/>
    </source>
</evidence>
<keyword evidence="5 7" id="KW-1133">Transmembrane helix</keyword>
<evidence type="ECO:0000256" key="6">
    <source>
        <dbReference type="ARBA" id="ARBA00023136"/>
    </source>
</evidence>
<dbReference type="WBParaSite" id="SSTP_0000404200.1">
    <property type="protein sequence ID" value="SSTP_0000404200.1"/>
    <property type="gene ID" value="SSTP_0000404200"/>
</dbReference>
<dbReference type="InterPro" id="IPR013784">
    <property type="entry name" value="Carb-bd-like_fold"/>
</dbReference>
<feature type="signal peptide" evidence="8">
    <location>
        <begin position="1"/>
        <end position="19"/>
    </location>
</feature>
<dbReference type="Proteomes" id="UP000035681">
    <property type="component" value="Unplaced"/>
</dbReference>
<proteinExistence type="predicted"/>
<dbReference type="InterPro" id="IPR051417">
    <property type="entry name" value="SDr/BOS_complex"/>
</dbReference>
<keyword evidence="6 7" id="KW-0472">Membrane</keyword>
<dbReference type="InterPro" id="IPR055073">
    <property type="entry name" value="NOMO1-like_9th"/>
</dbReference>
<dbReference type="PANTHER" id="PTHR23303">
    <property type="entry name" value="CARBOXYPEPTIDASE REGULATORY REGION-CONTAINING"/>
    <property type="match status" value="1"/>
</dbReference>
<evidence type="ECO:0000259" key="9">
    <source>
        <dbReference type="Pfam" id="PF22898"/>
    </source>
</evidence>
<protein>
    <submittedName>
        <fullName evidence="13">ER membrane protein complex subunit 7 beta-sandwich domain-containing protein</fullName>
    </submittedName>
    <submittedName>
        <fullName evidence="12">Nodal modulator 1</fullName>
    </submittedName>
</protein>
<dbReference type="PANTHER" id="PTHR23303:SF14">
    <property type="entry name" value="BOS COMPLEX SUBUNIT NOMO1-RELATED"/>
    <property type="match status" value="1"/>
</dbReference>
<evidence type="ECO:0000259" key="10">
    <source>
        <dbReference type="Pfam" id="PF22902"/>
    </source>
</evidence>
<dbReference type="InterPro" id="IPR055075">
    <property type="entry name" value="NOMO-like_N"/>
</dbReference>
<dbReference type="STRING" id="6248.A0A0K0E3H0"/>
<dbReference type="SUPFAM" id="SSF49452">
    <property type="entry name" value="Starch-binding domain-like"/>
    <property type="match status" value="2"/>
</dbReference>
<keyword evidence="2 7" id="KW-0812">Transmembrane</keyword>
<name>A0A0K0E3H0_STRER</name>
<feature type="transmembrane region" description="Helical" evidence="7">
    <location>
        <begin position="1069"/>
        <end position="1096"/>
    </location>
</feature>
<feature type="chain" id="PRO_5005327638" evidence="8">
    <location>
        <begin position="20"/>
        <end position="1119"/>
    </location>
</feature>
<evidence type="ECO:0000256" key="1">
    <source>
        <dbReference type="ARBA" id="ARBA00004115"/>
    </source>
</evidence>
<evidence type="ECO:0000256" key="2">
    <source>
        <dbReference type="ARBA" id="ARBA00022692"/>
    </source>
</evidence>
<evidence type="ECO:0000256" key="8">
    <source>
        <dbReference type="SAM" id="SignalP"/>
    </source>
</evidence>
<dbReference type="GO" id="GO:0005789">
    <property type="term" value="C:endoplasmic reticulum membrane"/>
    <property type="evidence" value="ECO:0007669"/>
    <property type="project" value="TreeGrafter"/>
</dbReference>
<dbReference type="AlphaFoldDB" id="A0A0K0E3H0"/>
<dbReference type="Pfam" id="PF22902">
    <property type="entry name" value="NOMO1-like_9th"/>
    <property type="match status" value="1"/>
</dbReference>
<evidence type="ECO:0000256" key="5">
    <source>
        <dbReference type="ARBA" id="ARBA00022989"/>
    </source>
</evidence>
<feature type="domain" description="NOMO-like N-terminal beta-sandwich" evidence="9">
    <location>
        <begin position="26"/>
        <end position="106"/>
    </location>
</feature>
<evidence type="ECO:0000256" key="7">
    <source>
        <dbReference type="SAM" id="Phobius"/>
    </source>
</evidence>
<keyword evidence="3 8" id="KW-0732">Signal</keyword>
<sequence>MLSLLLLNYLYILLSSTESFHYMCTGFVKAPFKIDKNKIRINLLTDNNLLKETTHIVPYNGFFAIPIYNRGRYILQINSDMNITFNPPSYILDLQNFDQTFKDKEFIFNAIGYEVKGKIKDFIDVNRIAIKLESLNGEIVKMERVNNYGEFKFITTPGKYNISILTSQGGCFHKSQYSIHVIDRPVKIPITFIGGYFITININGLNNYNSKSQLQISSDKEVFIKNCIPISSIKKYTCIIEISTQTSNIINCLPKGKYIIKPITNEDSGILFLPYKKEINVDNQNISITFEVDTFRVYGKTEINGKPISDVKIYNKNKYITTSDNKGKFIWNNVKKGMYNLEAKKDGIIFNSIKTILDINNPIIEPFNVIKFRVSGQVTLENNRTEKVDLSIESLIINARLSIRTNEEGKFLIFLPVGNYSITVNDKKHGFVPRTHFVIFKDNPHDNIIFSKLKIDIIVIFKVFENDCKDIVVNLKDEEGIVNEKKLCYSNEVIFKNFSPGTFVISIDDKNLFCWKENNTKKVITGNNNNKVFFIQTGYFLKFYSPIETIFNVIEKEFGTLYTIVIKSGMNMVCVSKKSTYKILNNDCYILEDSSSEVSIYDNSIKHIVIKEIIIRIGIEMIDITVKDSLPFNVKIIDNRNKDKKIYATEVESNKEHILKFNINKKYEDDTFLVTPNFDNFIVEPKFIEINFDKNCGSKRNLFKLYKGHFIEGKISPYTRKVIVKYVDKKNNISLSCIVKENGTFKIGPIKDINDKYLFLKKEKYKFVLITKNTIYLYKTIKLSTLHIEFKNNATGEFIKNTMVTIYSKPSYLTKSFAPKGILKLKNLEEGNYIISSFKQEYLFYNKTKIIKIESGKLHSIVLYGRQISYSIFGKITYPNNYPISNKYIEGVSKICNSSQEVGITDKNGEYRIPNLYPSCTYKITVEDKKNNNFFTFPKDYNITVKDSPIHNINFIYFQLSSQHLEVYVMIDLINIPIQNFIDIGIYHAKERSLVIKKVLTKKQLSFFVPKLPLDNKTYIIKIDKISDSRFKYQHNIGIFTTNTTFQFLKIKLEPKKFTSKTGVPPENIIGLIITVLIITVFFNTDSIKLFILFLIDYWKYMKRREISYVQEKNCTKKR</sequence>
<accession>A0A0K0E3H0</accession>
<evidence type="ECO:0000313" key="11">
    <source>
        <dbReference type="Proteomes" id="UP000035681"/>
    </source>
</evidence>
<evidence type="ECO:0000313" key="12">
    <source>
        <dbReference type="WBParaSite" id="SSTP_0000404200.1"/>
    </source>
</evidence>
<dbReference type="Pfam" id="PF22898">
    <property type="entry name" value="NOMO1-like_1st"/>
    <property type="match status" value="1"/>
</dbReference>
<comment type="subcellular location">
    <subcellularLocation>
        <location evidence="1">Endoplasmic reticulum membrane</location>
        <topology evidence="1">Single-pass type I membrane protein</topology>
    </subcellularLocation>
</comment>
<dbReference type="WBParaSite" id="TCONS_00005716.p1">
    <property type="protein sequence ID" value="TCONS_00005716.p1"/>
    <property type="gene ID" value="XLOC_003966"/>
</dbReference>
<dbReference type="GO" id="GO:0030246">
    <property type="term" value="F:carbohydrate binding"/>
    <property type="evidence" value="ECO:0007669"/>
    <property type="project" value="InterPro"/>
</dbReference>
<keyword evidence="11" id="KW-1185">Reference proteome</keyword>
<feature type="domain" description="NOMO-like ninth beta-sandwich" evidence="10">
    <location>
        <begin position="707"/>
        <end position="768"/>
    </location>
</feature>
<evidence type="ECO:0000313" key="13">
    <source>
        <dbReference type="WBParaSite" id="TCONS_00005716.p1"/>
    </source>
</evidence>